<evidence type="ECO:0000256" key="2">
    <source>
        <dbReference type="ARBA" id="ARBA00022676"/>
    </source>
</evidence>
<dbReference type="PANTHER" id="PTHR48048:SF20">
    <property type="entry name" value="GLYCOSYLTRANSFERASE"/>
    <property type="match status" value="1"/>
</dbReference>
<keyword evidence="6" id="KW-0472">Membrane</keyword>
<dbReference type="FunFam" id="3.40.50.2000:FF:000095">
    <property type="entry name" value="Glycosyltransferase"/>
    <property type="match status" value="1"/>
</dbReference>
<protein>
    <recommendedName>
        <fullName evidence="5">Glycosyltransferase</fullName>
        <ecNumber evidence="5">2.4.1.-</ecNumber>
    </recommendedName>
</protein>
<dbReference type="Gene3D" id="3.40.50.2000">
    <property type="entry name" value="Glycogen Phosphorylase B"/>
    <property type="match status" value="2"/>
</dbReference>
<reference evidence="7 8" key="1">
    <citation type="submission" date="2020-05" db="EMBL/GenBank/DDBJ databases">
        <authorList>
            <person name="Campoy J."/>
            <person name="Schneeberger K."/>
            <person name="Spophaly S."/>
        </authorList>
    </citation>
    <scope>NUCLEOTIDE SEQUENCE [LARGE SCALE GENOMIC DNA]</scope>
    <source>
        <strain evidence="7">PruArmRojPasFocal</strain>
    </source>
</reference>
<dbReference type="EMBL" id="CAEKDK010000001">
    <property type="protein sequence ID" value="CAB4267458.1"/>
    <property type="molecule type" value="Genomic_DNA"/>
</dbReference>
<dbReference type="Pfam" id="PF00201">
    <property type="entry name" value="UDPGT"/>
    <property type="match status" value="1"/>
</dbReference>
<proteinExistence type="inferred from homology"/>
<evidence type="ECO:0000256" key="6">
    <source>
        <dbReference type="SAM" id="Phobius"/>
    </source>
</evidence>
<dbReference type="InterPro" id="IPR035595">
    <property type="entry name" value="UDP_glycos_trans_CS"/>
</dbReference>
<dbReference type="AlphaFoldDB" id="A0A6J5TYK6"/>
<dbReference type="InterPro" id="IPR002213">
    <property type="entry name" value="UDP_glucos_trans"/>
</dbReference>
<keyword evidence="6" id="KW-0812">Transmembrane</keyword>
<sequence length="491" mass="54789">MRSENQKHKPTKAMEEDTIVLYAAPGMGHIISMVELGMLILNRYPGKFSITILYTCGSLLDTPSIPAYIQLISRAYPSISFHQFPRVENKITLIPISVVAIASDFIRRNDHHVRLALQEISKSSAIRAFIIDIFCSSALPMAKELGIPTYYFYTSGAAALAVFLYFPKIGEQTTKSFKDLTETVLEFPGLKSTLNAPHMPEPMLDRDDPAYWDMVYFCTHLPKSNGIIANTFEELEPPAILKAIAGGLCVPDAPTPPVYYIGPLIAEEKESGDSAEAEDCLSWLDQQPSRSVVFLCFGSIGSFSGAQLKEIADGLEKSGQRFLWVVKKPPLDEKTKQVQGVHDFDLEGLLPEGFLERTKDRGLVVKSWVPQVVVLKKESVGGFVTHCGWNSVLEAVIASVPMVAWPLYAEQHLNRSILVKDMEMAIAVEQREEDGFVFRDELERSIRELMESEKGRELRERSRKMGEMALAAWSESGSSTRNLVNFVNSIT</sequence>
<name>A0A6J5TYK6_PRUAR</name>
<dbReference type="GO" id="GO:0035251">
    <property type="term" value="F:UDP-glucosyltransferase activity"/>
    <property type="evidence" value="ECO:0007669"/>
    <property type="project" value="InterPro"/>
</dbReference>
<gene>
    <name evidence="7" type="ORF">CURHAP_LOCUS10140</name>
</gene>
<organism evidence="7 8">
    <name type="scientific">Prunus armeniaca</name>
    <name type="common">Apricot</name>
    <name type="synonym">Armeniaca vulgaris</name>
    <dbReference type="NCBI Taxonomy" id="36596"/>
    <lineage>
        <taxon>Eukaryota</taxon>
        <taxon>Viridiplantae</taxon>
        <taxon>Streptophyta</taxon>
        <taxon>Embryophyta</taxon>
        <taxon>Tracheophyta</taxon>
        <taxon>Spermatophyta</taxon>
        <taxon>Magnoliopsida</taxon>
        <taxon>eudicotyledons</taxon>
        <taxon>Gunneridae</taxon>
        <taxon>Pentapetalae</taxon>
        <taxon>rosids</taxon>
        <taxon>fabids</taxon>
        <taxon>Rosales</taxon>
        <taxon>Rosaceae</taxon>
        <taxon>Amygdaloideae</taxon>
        <taxon>Amygdaleae</taxon>
        <taxon>Prunus</taxon>
    </lineage>
</organism>
<evidence type="ECO:0000256" key="4">
    <source>
        <dbReference type="RuleBase" id="RU003718"/>
    </source>
</evidence>
<dbReference type="SUPFAM" id="SSF53756">
    <property type="entry name" value="UDP-Glycosyltransferase/glycogen phosphorylase"/>
    <property type="match status" value="1"/>
</dbReference>
<evidence type="ECO:0000313" key="8">
    <source>
        <dbReference type="Proteomes" id="UP000507222"/>
    </source>
</evidence>
<keyword evidence="2 4" id="KW-0328">Glycosyltransferase</keyword>
<dbReference type="InterPro" id="IPR050481">
    <property type="entry name" value="UDP-glycosyltransf_plant"/>
</dbReference>
<comment type="similarity">
    <text evidence="1 4">Belongs to the UDP-glycosyltransferase family.</text>
</comment>
<feature type="transmembrane region" description="Helical" evidence="6">
    <location>
        <begin position="20"/>
        <end position="41"/>
    </location>
</feature>
<accession>A0A6J5TYK6</accession>
<dbReference type="EC" id="2.4.1.-" evidence="5"/>
<evidence type="ECO:0000256" key="1">
    <source>
        <dbReference type="ARBA" id="ARBA00009995"/>
    </source>
</evidence>
<dbReference type="CDD" id="cd03784">
    <property type="entry name" value="GT1_Gtf-like"/>
    <property type="match status" value="1"/>
</dbReference>
<evidence type="ECO:0000256" key="3">
    <source>
        <dbReference type="ARBA" id="ARBA00022679"/>
    </source>
</evidence>
<dbReference type="PROSITE" id="PS00375">
    <property type="entry name" value="UDPGT"/>
    <property type="match status" value="1"/>
</dbReference>
<keyword evidence="3 4" id="KW-0808">Transferase</keyword>
<dbReference type="PANTHER" id="PTHR48048">
    <property type="entry name" value="GLYCOSYLTRANSFERASE"/>
    <property type="match status" value="1"/>
</dbReference>
<evidence type="ECO:0000313" key="7">
    <source>
        <dbReference type="EMBL" id="CAB4267458.1"/>
    </source>
</evidence>
<dbReference type="Proteomes" id="UP000507222">
    <property type="component" value="Unassembled WGS sequence"/>
</dbReference>
<dbReference type="FunFam" id="3.40.50.2000:FF:000020">
    <property type="entry name" value="Glycosyltransferase"/>
    <property type="match status" value="1"/>
</dbReference>
<keyword evidence="6" id="KW-1133">Transmembrane helix</keyword>
<evidence type="ECO:0000256" key="5">
    <source>
        <dbReference type="RuleBase" id="RU362057"/>
    </source>
</evidence>